<dbReference type="Pfam" id="PF23750">
    <property type="entry name" value="RsgI_M"/>
    <property type="match status" value="1"/>
</dbReference>
<dbReference type="InterPro" id="IPR024449">
    <property type="entry name" value="Anti-sigma_RsgI_N"/>
</dbReference>
<sequence>MMKGIVMDVKGEKLTVLTKDGQFLQTDKNDYPQYEIGQEITIQSKVLLKERKRVLSFPKPILAVASVFVLIFASFLLSFGFGNQTAYAYVTVDINPSFEIAIDEEFKIIDIVPLNNEAESILEDISNWEKQSFTKVTSILVKESKEEGFLNDEQTVIFSSVFVEEQEDTKEEMTRIIQEVQVEMEKEHVELTWYEGTEEDREQASQAGVSTGKLIESKKKENPKSQEETKDLGTEEEQDKEAKGNRGNKDDEKGNRGKSEDKPGNENKGQNKKEKEKEQKEKNNESEHPGKGNSKDPENKGNDNKENGKNKGNKGNDENKGDRGNMGNDEKKGNKGNKGNGEDKGNKGNNGNNENSNNRP</sequence>
<feature type="compositionally biased region" description="Basic and acidic residues" evidence="6">
    <location>
        <begin position="240"/>
        <end position="333"/>
    </location>
</feature>
<feature type="region of interest" description="Disordered" evidence="6">
    <location>
        <begin position="196"/>
        <end position="360"/>
    </location>
</feature>
<evidence type="ECO:0000313" key="10">
    <source>
        <dbReference type="Proteomes" id="UP001500782"/>
    </source>
</evidence>
<feature type="compositionally biased region" description="Low complexity" evidence="6">
    <location>
        <begin position="347"/>
        <end position="360"/>
    </location>
</feature>
<evidence type="ECO:0000256" key="1">
    <source>
        <dbReference type="ARBA" id="ARBA00004162"/>
    </source>
</evidence>
<evidence type="ECO:0000256" key="7">
    <source>
        <dbReference type="SAM" id="Phobius"/>
    </source>
</evidence>
<dbReference type="PROSITE" id="PS51849">
    <property type="entry name" value="RSGI_N"/>
    <property type="match status" value="1"/>
</dbReference>
<comment type="caution">
    <text evidence="9">The sequence shown here is derived from an EMBL/GenBank/DDBJ whole genome shotgun (WGS) entry which is preliminary data.</text>
</comment>
<evidence type="ECO:0000256" key="3">
    <source>
        <dbReference type="ARBA" id="ARBA00022692"/>
    </source>
</evidence>
<protein>
    <recommendedName>
        <fullName evidence="8">RsgI N-terminal anti-sigma domain-containing protein</fullName>
    </recommendedName>
</protein>
<evidence type="ECO:0000259" key="8">
    <source>
        <dbReference type="PROSITE" id="PS51849"/>
    </source>
</evidence>
<dbReference type="EMBL" id="BAAADJ010000014">
    <property type="protein sequence ID" value="GAA0324361.1"/>
    <property type="molecule type" value="Genomic_DNA"/>
</dbReference>
<dbReference type="InterPro" id="IPR055431">
    <property type="entry name" value="RsgI_M"/>
</dbReference>
<keyword evidence="2" id="KW-1003">Cell membrane</keyword>
<keyword evidence="3 7" id="KW-0812">Transmembrane</keyword>
<name>A0ABP3FUR0_9BACI</name>
<reference evidence="10" key="1">
    <citation type="journal article" date="2019" name="Int. J. Syst. Evol. Microbiol.">
        <title>The Global Catalogue of Microorganisms (GCM) 10K type strain sequencing project: providing services to taxonomists for standard genome sequencing and annotation.</title>
        <authorList>
            <consortium name="The Broad Institute Genomics Platform"/>
            <consortium name="The Broad Institute Genome Sequencing Center for Infectious Disease"/>
            <person name="Wu L."/>
            <person name="Ma J."/>
        </authorList>
    </citation>
    <scope>NUCLEOTIDE SEQUENCE [LARGE SCALE GENOMIC DNA]</scope>
    <source>
        <strain evidence="10">JCM 9731</strain>
    </source>
</reference>
<organism evidence="9 10">
    <name type="scientific">Bacillus carboniphilus</name>
    <dbReference type="NCBI Taxonomy" id="86663"/>
    <lineage>
        <taxon>Bacteria</taxon>
        <taxon>Bacillati</taxon>
        <taxon>Bacillota</taxon>
        <taxon>Bacilli</taxon>
        <taxon>Bacillales</taxon>
        <taxon>Bacillaceae</taxon>
        <taxon>Bacillus</taxon>
    </lineage>
</organism>
<keyword evidence="4 7" id="KW-1133">Transmembrane helix</keyword>
<accession>A0ABP3FUR0</accession>
<keyword evidence="10" id="KW-1185">Reference proteome</keyword>
<keyword evidence="5 7" id="KW-0472">Membrane</keyword>
<proteinExistence type="predicted"/>
<dbReference type="Proteomes" id="UP001500782">
    <property type="component" value="Unassembled WGS sequence"/>
</dbReference>
<comment type="subcellular location">
    <subcellularLocation>
        <location evidence="1">Cell membrane</location>
        <topology evidence="1">Single-pass membrane protein</topology>
    </subcellularLocation>
</comment>
<evidence type="ECO:0000256" key="2">
    <source>
        <dbReference type="ARBA" id="ARBA00022475"/>
    </source>
</evidence>
<evidence type="ECO:0000313" key="9">
    <source>
        <dbReference type="EMBL" id="GAA0324361.1"/>
    </source>
</evidence>
<feature type="transmembrane region" description="Helical" evidence="7">
    <location>
        <begin position="61"/>
        <end position="81"/>
    </location>
</feature>
<evidence type="ECO:0000256" key="4">
    <source>
        <dbReference type="ARBA" id="ARBA00022989"/>
    </source>
</evidence>
<evidence type="ECO:0000256" key="6">
    <source>
        <dbReference type="SAM" id="MobiDB-lite"/>
    </source>
</evidence>
<dbReference type="RefSeq" id="WP_343797567.1">
    <property type="nucleotide sequence ID" value="NZ_BAAADJ010000014.1"/>
</dbReference>
<gene>
    <name evidence="9" type="ORF">GCM10008967_13640</name>
</gene>
<feature type="compositionally biased region" description="Basic and acidic residues" evidence="6">
    <location>
        <begin position="215"/>
        <end position="233"/>
    </location>
</feature>
<evidence type="ECO:0000256" key="5">
    <source>
        <dbReference type="ARBA" id="ARBA00023136"/>
    </source>
</evidence>
<feature type="domain" description="RsgI N-terminal anti-sigma" evidence="8">
    <location>
        <begin position="2"/>
        <end position="51"/>
    </location>
</feature>
<dbReference type="Pfam" id="PF12791">
    <property type="entry name" value="RsgI_N"/>
    <property type="match status" value="1"/>
</dbReference>